<dbReference type="Pfam" id="PF18603">
    <property type="entry name" value="LAL_C2"/>
    <property type="match status" value="1"/>
</dbReference>
<reference evidence="5 6" key="1">
    <citation type="journal article" date="2010" name="Genome Biol. Evol.">
        <title>The sequence of a 1.8-mb bacterial linear plasmid reveals a rich evolutionary reservoir of secondary metabolic pathways.</title>
        <authorList>
            <person name="Medema M.H."/>
            <person name="Trefzer A."/>
            <person name="Kovalchuk A."/>
            <person name="van den Berg M."/>
            <person name="Mueller U."/>
            <person name="Heijne W."/>
            <person name="Wu L."/>
            <person name="Alam M.T."/>
            <person name="Ronning C.M."/>
            <person name="Nierman W.C."/>
            <person name="Bovenberg R.A.L."/>
            <person name="Breitling R."/>
            <person name="Takano E."/>
        </authorList>
    </citation>
    <scope>NUCLEOTIDE SEQUENCE [LARGE SCALE GENOMIC DNA]</scope>
    <source>
        <strain evidence="6">ATCC 27064 / DSM 738 / JCM 4710 / NBRC 13307 / NCIMB 12785 / NRRL 3585 / VKM Ac-602</strain>
    </source>
</reference>
<dbReference type="PROSITE" id="PS50975">
    <property type="entry name" value="ATP_GRASP"/>
    <property type="match status" value="1"/>
</dbReference>
<keyword evidence="3 4" id="KW-0067">ATP-binding</keyword>
<evidence type="ECO:0000256" key="2">
    <source>
        <dbReference type="ARBA" id="ARBA00022741"/>
    </source>
</evidence>
<dbReference type="Gene3D" id="3.30.470.20">
    <property type="entry name" value="ATP-grasp fold, B domain"/>
    <property type="match status" value="1"/>
</dbReference>
<dbReference type="InterPro" id="IPR011761">
    <property type="entry name" value="ATP-grasp"/>
</dbReference>
<evidence type="ECO:0000256" key="1">
    <source>
        <dbReference type="ARBA" id="ARBA00022598"/>
    </source>
</evidence>
<proteinExistence type="predicted"/>
<dbReference type="Pfam" id="PF13535">
    <property type="entry name" value="ATP-grasp_4"/>
    <property type="match status" value="1"/>
</dbReference>
<dbReference type="EMBL" id="CM000913">
    <property type="protein sequence ID" value="EFG07841.1"/>
    <property type="molecule type" value="Genomic_DNA"/>
</dbReference>
<sequence length="418" mass="44428">MTIASVESLSFGLIRTAEAARAAGHRLALLTGHREVYRHELATMPPGLLDVIDVDTTDTCAVRRVLNRLPRLAGIVNTTDTWGTSVATLAAEFVLPGPDPDAVRLLRDKARVREALHRAGVSARTAVVVDPRSPEEAAERITASIGLPAVLKDSAGTSSRGVWIVRTPEALRPALNEAARATLKGRLLAEPFLSGPLYSAETLSWQGETRLLGVASRLTSRSPAVREEGAAFPVALPPADRDGLEQWVRRVLAAAGHDQGFAHVEFVLTAEGPELVEINRRIGGALIGEALCRALRVNVYEALVDITLGRRPALLDAPRPPADLRGPAVAFVLVYADEPGLLLDWSGLDGLDAFPGTVEWYPVRVPGDPVPAVTDQRGCTGMILAEAPTAELAGHRAWAAATTVQAVMAPAEGLVPVR</sequence>
<protein>
    <submittedName>
        <fullName evidence="5">Predicted carboxylase ATP-grasp family</fullName>
    </submittedName>
</protein>
<dbReference type="AlphaFoldDB" id="B5GY86"/>
<dbReference type="RefSeq" id="WP_003956845.1">
    <property type="nucleotide sequence ID" value="NZ_CM000913.1"/>
</dbReference>
<dbReference type="InterPro" id="IPR052032">
    <property type="entry name" value="ATP-dep_AA_Ligase"/>
</dbReference>
<evidence type="ECO:0000256" key="3">
    <source>
        <dbReference type="ARBA" id="ARBA00022840"/>
    </source>
</evidence>
<dbReference type="Proteomes" id="UP000002357">
    <property type="component" value="Chromosome"/>
</dbReference>
<evidence type="ECO:0000256" key="4">
    <source>
        <dbReference type="PROSITE-ProRule" id="PRU00409"/>
    </source>
</evidence>
<name>B5GY86_STRCL</name>
<dbReference type="KEGG" id="sclf:BB341_14695"/>
<gene>
    <name evidence="5" type="ORF">SCLAV_2769</name>
</gene>
<dbReference type="GO" id="GO:0046872">
    <property type="term" value="F:metal ion binding"/>
    <property type="evidence" value="ECO:0007669"/>
    <property type="project" value="InterPro"/>
</dbReference>
<keyword evidence="6" id="KW-1185">Reference proteome</keyword>
<dbReference type="PANTHER" id="PTHR43585">
    <property type="entry name" value="FUMIPYRROLE BIOSYNTHESIS PROTEIN C"/>
    <property type="match status" value="1"/>
</dbReference>
<dbReference type="PANTHER" id="PTHR43585:SF2">
    <property type="entry name" value="ATP-GRASP ENZYME FSQD"/>
    <property type="match status" value="1"/>
</dbReference>
<dbReference type="OrthoDB" id="24041at2"/>
<evidence type="ECO:0000313" key="6">
    <source>
        <dbReference type="Proteomes" id="UP000002357"/>
    </source>
</evidence>
<dbReference type="STRING" id="1901.BB341_14695"/>
<accession>B5GY86</accession>
<keyword evidence="1" id="KW-0436">Ligase</keyword>
<keyword evidence="2 4" id="KW-0547">Nucleotide-binding</keyword>
<organism evidence="5 6">
    <name type="scientific">Streptomyces clavuligerus</name>
    <dbReference type="NCBI Taxonomy" id="1901"/>
    <lineage>
        <taxon>Bacteria</taxon>
        <taxon>Bacillati</taxon>
        <taxon>Actinomycetota</taxon>
        <taxon>Actinomycetes</taxon>
        <taxon>Kitasatosporales</taxon>
        <taxon>Streptomycetaceae</taxon>
        <taxon>Streptomyces</taxon>
    </lineage>
</organism>
<dbReference type="InterPro" id="IPR040570">
    <property type="entry name" value="LAL_C2"/>
</dbReference>
<dbReference type="GO" id="GO:0005524">
    <property type="term" value="F:ATP binding"/>
    <property type="evidence" value="ECO:0007669"/>
    <property type="project" value="UniProtKB-UniRule"/>
</dbReference>
<dbReference type="GO" id="GO:0016874">
    <property type="term" value="F:ligase activity"/>
    <property type="evidence" value="ECO:0007669"/>
    <property type="project" value="UniProtKB-KW"/>
</dbReference>
<evidence type="ECO:0000313" key="5">
    <source>
        <dbReference type="EMBL" id="EFG07841.1"/>
    </source>
</evidence>
<dbReference type="GeneID" id="93730685"/>
<dbReference type="SUPFAM" id="SSF56059">
    <property type="entry name" value="Glutathione synthetase ATP-binding domain-like"/>
    <property type="match status" value="1"/>
</dbReference>
<dbReference type="eggNOG" id="COG2232">
    <property type="taxonomic scope" value="Bacteria"/>
</dbReference>